<dbReference type="GO" id="GO:0005886">
    <property type="term" value="C:plasma membrane"/>
    <property type="evidence" value="ECO:0007669"/>
    <property type="project" value="UniProtKB-SubCell"/>
</dbReference>
<dbReference type="AlphaFoldDB" id="A0A165MZF1"/>
<dbReference type="GO" id="GO:0140359">
    <property type="term" value="F:ABC-type transporter activity"/>
    <property type="evidence" value="ECO:0007669"/>
    <property type="project" value="InterPro"/>
</dbReference>
<dbReference type="OrthoDB" id="2956491at2"/>
<accession>A0A165MZF1</accession>
<evidence type="ECO:0000256" key="4">
    <source>
        <dbReference type="ARBA" id="ARBA00022989"/>
    </source>
</evidence>
<name>A0A165MZF1_9BACL</name>
<feature type="transmembrane region" description="Helical" evidence="6">
    <location>
        <begin position="319"/>
        <end position="341"/>
    </location>
</feature>
<dbReference type="InterPro" id="IPR051449">
    <property type="entry name" value="ABC-2_transporter_component"/>
</dbReference>
<feature type="transmembrane region" description="Helical" evidence="6">
    <location>
        <begin position="20"/>
        <end position="40"/>
    </location>
</feature>
<comment type="caution">
    <text evidence="8">The sequence shown here is derived from an EMBL/GenBank/DDBJ whole genome shotgun (WGS) entry which is preliminary data.</text>
</comment>
<reference evidence="9" key="1">
    <citation type="submission" date="2016-01" db="EMBL/GenBank/DDBJ databases">
        <title>Draft genome of Chromobacterium sp. F49.</title>
        <authorList>
            <person name="Hong K.W."/>
        </authorList>
    </citation>
    <scope>NUCLEOTIDE SEQUENCE [LARGE SCALE GENOMIC DNA]</scope>
    <source>
        <strain evidence="9">P7IIIA</strain>
    </source>
</reference>
<evidence type="ECO:0000256" key="6">
    <source>
        <dbReference type="SAM" id="Phobius"/>
    </source>
</evidence>
<keyword evidence="3 6" id="KW-0812">Transmembrane</keyword>
<evidence type="ECO:0000256" key="5">
    <source>
        <dbReference type="ARBA" id="ARBA00023136"/>
    </source>
</evidence>
<protein>
    <recommendedName>
        <fullName evidence="7">ABC-2 type transporter transmembrane domain-containing protein</fullName>
    </recommendedName>
</protein>
<feature type="transmembrane region" description="Helical" evidence="6">
    <location>
        <begin position="212"/>
        <end position="233"/>
    </location>
</feature>
<keyword evidence="5 6" id="KW-0472">Membrane</keyword>
<comment type="subcellular location">
    <subcellularLocation>
        <location evidence="1">Cell membrane</location>
        <topology evidence="1">Multi-pass membrane protein</topology>
    </subcellularLocation>
</comment>
<dbReference type="PANTHER" id="PTHR30294:SF38">
    <property type="entry name" value="TRANSPORT PERMEASE PROTEIN"/>
    <property type="match status" value="1"/>
</dbReference>
<evidence type="ECO:0000256" key="3">
    <source>
        <dbReference type="ARBA" id="ARBA00022692"/>
    </source>
</evidence>
<proteinExistence type="predicted"/>
<dbReference type="InterPro" id="IPR013525">
    <property type="entry name" value="ABC2_TM"/>
</dbReference>
<sequence length="409" mass="45394">MRQTLLIAHLTVKCWLKQPFPLFAMMLFPILLLGITYLGLKPLLQDKQWVEPFAVAIVDEDKTFETKLLMKQYEESEELQNVLTFEKTDAAAASTRLAANEVAGIVIVPDGFTRGIRRGNNIPVTVIGNPERPFQAELLKQVMVSNANLISSAQSGANAAFHYLRKMGLSSEEFATYRETIITDFTLQALNRNKIYETETLSAFGGITMLEFYSLSGVLILLLIGGLFGMSLTARSEQTALRERLTLQGVRSGVFFFSNILSVFALLVIQSIILISLFYSVTKMWSLTATVILLAYCLAVSSIFALIQELFQRNGAKWGAGIILMMSMAATSGSVLPLSYLPEMWRNVSFLNVVHHAHSGLVESLFVGNQIWTPVIVLLSISVAIWALGLLLITIKKRLPWSGQLPLHV</sequence>
<gene>
    <name evidence="8" type="ORF">AWM68_13085</name>
</gene>
<dbReference type="PANTHER" id="PTHR30294">
    <property type="entry name" value="MEMBRANE COMPONENT OF ABC TRANSPORTER YHHJ-RELATED"/>
    <property type="match status" value="1"/>
</dbReference>
<evidence type="ECO:0000256" key="2">
    <source>
        <dbReference type="ARBA" id="ARBA00022475"/>
    </source>
</evidence>
<dbReference type="RefSeq" id="WP_066245006.1">
    <property type="nucleotide sequence ID" value="NZ_LRFC01000038.1"/>
</dbReference>
<dbReference type="Pfam" id="PF12698">
    <property type="entry name" value="ABC2_membrane_3"/>
    <property type="match status" value="1"/>
</dbReference>
<organism evidence="8 9">
    <name type="scientific">Fictibacillus phosphorivorans</name>
    <dbReference type="NCBI Taxonomy" id="1221500"/>
    <lineage>
        <taxon>Bacteria</taxon>
        <taxon>Bacillati</taxon>
        <taxon>Bacillota</taxon>
        <taxon>Bacilli</taxon>
        <taxon>Bacillales</taxon>
        <taxon>Fictibacillaceae</taxon>
        <taxon>Fictibacillus</taxon>
    </lineage>
</organism>
<feature type="transmembrane region" description="Helical" evidence="6">
    <location>
        <begin position="371"/>
        <end position="395"/>
    </location>
</feature>
<feature type="transmembrane region" description="Helical" evidence="6">
    <location>
        <begin position="254"/>
        <end position="279"/>
    </location>
</feature>
<feature type="transmembrane region" description="Helical" evidence="6">
    <location>
        <begin position="285"/>
        <end position="307"/>
    </location>
</feature>
<keyword evidence="4 6" id="KW-1133">Transmembrane helix</keyword>
<dbReference type="Proteomes" id="UP000076567">
    <property type="component" value="Unassembled WGS sequence"/>
</dbReference>
<evidence type="ECO:0000259" key="7">
    <source>
        <dbReference type="Pfam" id="PF12698"/>
    </source>
</evidence>
<keyword evidence="9" id="KW-1185">Reference proteome</keyword>
<evidence type="ECO:0000256" key="1">
    <source>
        <dbReference type="ARBA" id="ARBA00004651"/>
    </source>
</evidence>
<feature type="domain" description="ABC-2 type transporter transmembrane" evidence="7">
    <location>
        <begin position="22"/>
        <end position="391"/>
    </location>
</feature>
<evidence type="ECO:0000313" key="8">
    <source>
        <dbReference type="EMBL" id="KZE64037.1"/>
    </source>
</evidence>
<evidence type="ECO:0000313" key="9">
    <source>
        <dbReference type="Proteomes" id="UP000076567"/>
    </source>
</evidence>
<dbReference type="Gene3D" id="3.40.1710.10">
    <property type="entry name" value="abc type-2 transporter like domain"/>
    <property type="match status" value="1"/>
</dbReference>
<dbReference type="EMBL" id="LRFC01000038">
    <property type="protein sequence ID" value="KZE64037.1"/>
    <property type="molecule type" value="Genomic_DNA"/>
</dbReference>
<keyword evidence="2" id="KW-1003">Cell membrane</keyword>